<dbReference type="AlphaFoldDB" id="A0A1M6ALT5"/>
<gene>
    <name evidence="1" type="ORF">SAMN05444417_0508</name>
</gene>
<reference evidence="1 2" key="1">
    <citation type="submission" date="2016-11" db="EMBL/GenBank/DDBJ databases">
        <authorList>
            <person name="Jaros S."/>
            <person name="Januszkiewicz K."/>
            <person name="Wedrychowicz H."/>
        </authorList>
    </citation>
    <scope>NUCLEOTIDE SEQUENCE [LARGE SCALE GENOMIC DNA]</scope>
    <source>
        <strain evidence="1 2">DSM 100565</strain>
    </source>
</reference>
<evidence type="ECO:0000313" key="1">
    <source>
        <dbReference type="EMBL" id="SHI37469.1"/>
    </source>
</evidence>
<evidence type="ECO:0008006" key="3">
    <source>
        <dbReference type="Google" id="ProtNLM"/>
    </source>
</evidence>
<accession>A0A1M6ALT5</accession>
<name>A0A1M6ALT5_9RHOB</name>
<proteinExistence type="predicted"/>
<organism evidence="1 2">
    <name type="scientific">Wenxinia saemankumensis</name>
    <dbReference type="NCBI Taxonomy" id="1447782"/>
    <lineage>
        <taxon>Bacteria</taxon>
        <taxon>Pseudomonadati</taxon>
        <taxon>Pseudomonadota</taxon>
        <taxon>Alphaproteobacteria</taxon>
        <taxon>Rhodobacterales</taxon>
        <taxon>Roseobacteraceae</taxon>
        <taxon>Wenxinia</taxon>
    </lineage>
</organism>
<protein>
    <recommendedName>
        <fullName evidence="3">Metal binding domain of Ada</fullName>
    </recommendedName>
</protein>
<dbReference type="EMBL" id="FQYO01000001">
    <property type="protein sequence ID" value="SHI37469.1"/>
    <property type="molecule type" value="Genomic_DNA"/>
</dbReference>
<sequence>MGNRGILHDAEGRMGPALWRHRAWIACRLDFGGRRRRLMAPGAYTELFFHDEAVALAAGHRPCAECRRADHLAWRAAWADAFGTAPTAPDMDAILHAARAHPGARRMRRWEAETADLPDGTFLSLPGGPALLWEGAALPFAPGGYAAPQPRPTGRVTVLTPEPAVRVLRAGYVPQVIR</sequence>
<evidence type="ECO:0000313" key="2">
    <source>
        <dbReference type="Proteomes" id="UP000184292"/>
    </source>
</evidence>
<keyword evidence="2" id="KW-1185">Reference proteome</keyword>
<dbReference type="RefSeq" id="WP_244526248.1">
    <property type="nucleotide sequence ID" value="NZ_FQYO01000001.1"/>
</dbReference>
<dbReference type="STRING" id="1447782.SAMN05444417_0508"/>
<dbReference type="Proteomes" id="UP000184292">
    <property type="component" value="Unassembled WGS sequence"/>
</dbReference>